<evidence type="ECO:0000256" key="2">
    <source>
        <dbReference type="SAM" id="SignalP"/>
    </source>
</evidence>
<comment type="caution">
    <text evidence="4">The sequence shown here is derived from an EMBL/GenBank/DDBJ whole genome shotgun (WGS) entry which is preliminary data.</text>
</comment>
<evidence type="ECO:0000313" key="5">
    <source>
        <dbReference type="Proteomes" id="UP001487740"/>
    </source>
</evidence>
<evidence type="ECO:0000259" key="3">
    <source>
        <dbReference type="PROSITE" id="PS50041"/>
    </source>
</evidence>
<reference evidence="4 5" key="1">
    <citation type="submission" date="2023-03" db="EMBL/GenBank/DDBJ databases">
        <title>High-quality genome of Scylla paramamosain provides insights in environmental adaptation.</title>
        <authorList>
            <person name="Zhang L."/>
        </authorList>
    </citation>
    <scope>NUCLEOTIDE SEQUENCE [LARGE SCALE GENOMIC DNA]</scope>
    <source>
        <strain evidence="4">LZ_2023a</strain>
        <tissue evidence="4">Muscle</tissue>
    </source>
</reference>
<keyword evidence="2" id="KW-0732">Signal</keyword>
<evidence type="ECO:0000313" key="4">
    <source>
        <dbReference type="EMBL" id="KAK8381559.1"/>
    </source>
</evidence>
<dbReference type="SUPFAM" id="SSF56436">
    <property type="entry name" value="C-type lectin-like"/>
    <property type="match status" value="1"/>
</dbReference>
<feature type="signal peptide" evidence="2">
    <location>
        <begin position="1"/>
        <end position="18"/>
    </location>
</feature>
<organism evidence="4 5">
    <name type="scientific">Scylla paramamosain</name>
    <name type="common">Mud crab</name>
    <dbReference type="NCBI Taxonomy" id="85552"/>
    <lineage>
        <taxon>Eukaryota</taxon>
        <taxon>Metazoa</taxon>
        <taxon>Ecdysozoa</taxon>
        <taxon>Arthropoda</taxon>
        <taxon>Crustacea</taxon>
        <taxon>Multicrustacea</taxon>
        <taxon>Malacostraca</taxon>
        <taxon>Eumalacostraca</taxon>
        <taxon>Eucarida</taxon>
        <taxon>Decapoda</taxon>
        <taxon>Pleocyemata</taxon>
        <taxon>Brachyura</taxon>
        <taxon>Eubrachyura</taxon>
        <taxon>Portunoidea</taxon>
        <taxon>Portunidae</taxon>
        <taxon>Portuninae</taxon>
        <taxon>Scylla</taxon>
    </lineage>
</organism>
<protein>
    <recommendedName>
        <fullName evidence="3">C-type lectin domain-containing protein</fullName>
    </recommendedName>
</protein>
<dbReference type="AlphaFoldDB" id="A0AAW0T1L7"/>
<dbReference type="InterPro" id="IPR018378">
    <property type="entry name" value="C-type_lectin_CS"/>
</dbReference>
<sequence length="161" mass="17998">MKVSLVVVLAAAASVANAGFVYRSDGCPEPYERLDATRCVLADPFKLRKFKEALEFCSGHDGNLVTYDNCPDQLLIWDYIHSEETLASKSYWMGATDEEEEGTWFFTHEQRVVPMGNPFWKHGEPSMSTNNNCAILQAAANHRWVDISCTSSANVICLRNG</sequence>
<dbReference type="PANTHER" id="PTHR22801:SF63">
    <property type="entry name" value="C-TYPE LECTIN DOMAIN-CONTAINING PROTEIN"/>
    <property type="match status" value="1"/>
</dbReference>
<dbReference type="PANTHER" id="PTHR22801">
    <property type="entry name" value="LITHOSTATHINE"/>
    <property type="match status" value="1"/>
</dbReference>
<accession>A0AAW0T1L7</accession>
<keyword evidence="5" id="KW-1185">Reference proteome</keyword>
<dbReference type="SMART" id="SM00034">
    <property type="entry name" value="CLECT"/>
    <property type="match status" value="1"/>
</dbReference>
<dbReference type="PROSITE" id="PS50041">
    <property type="entry name" value="C_TYPE_LECTIN_2"/>
    <property type="match status" value="1"/>
</dbReference>
<dbReference type="EMBL" id="JARAKH010000040">
    <property type="protein sequence ID" value="KAK8381559.1"/>
    <property type="molecule type" value="Genomic_DNA"/>
</dbReference>
<feature type="domain" description="C-type lectin" evidence="3">
    <location>
        <begin position="35"/>
        <end position="158"/>
    </location>
</feature>
<proteinExistence type="predicted"/>
<dbReference type="Proteomes" id="UP001487740">
    <property type="component" value="Unassembled WGS sequence"/>
</dbReference>
<keyword evidence="1" id="KW-1015">Disulfide bond</keyword>
<evidence type="ECO:0000256" key="1">
    <source>
        <dbReference type="ARBA" id="ARBA00023157"/>
    </source>
</evidence>
<dbReference type="Pfam" id="PF00059">
    <property type="entry name" value="Lectin_C"/>
    <property type="match status" value="1"/>
</dbReference>
<dbReference type="InterPro" id="IPR016186">
    <property type="entry name" value="C-type_lectin-like/link_sf"/>
</dbReference>
<dbReference type="PROSITE" id="PS00615">
    <property type="entry name" value="C_TYPE_LECTIN_1"/>
    <property type="match status" value="1"/>
</dbReference>
<feature type="chain" id="PRO_5043586953" description="C-type lectin domain-containing protein" evidence="2">
    <location>
        <begin position="19"/>
        <end position="161"/>
    </location>
</feature>
<gene>
    <name evidence="4" type="ORF">O3P69_018571</name>
</gene>
<dbReference type="InterPro" id="IPR050801">
    <property type="entry name" value="Ca-Dep_Lectins_ImmuneDev"/>
</dbReference>
<dbReference type="InterPro" id="IPR016187">
    <property type="entry name" value="CTDL_fold"/>
</dbReference>
<dbReference type="CDD" id="cd00037">
    <property type="entry name" value="CLECT"/>
    <property type="match status" value="1"/>
</dbReference>
<dbReference type="InterPro" id="IPR001304">
    <property type="entry name" value="C-type_lectin-like"/>
</dbReference>
<dbReference type="Gene3D" id="3.10.100.10">
    <property type="entry name" value="Mannose-Binding Protein A, subunit A"/>
    <property type="match status" value="1"/>
</dbReference>
<name>A0AAW0T1L7_SCYPA</name>